<organism evidence="1 2">
    <name type="scientific">Meloidogyne enterolobii</name>
    <name type="common">Root-knot nematode worm</name>
    <name type="synonym">Meloidogyne mayaguensis</name>
    <dbReference type="NCBI Taxonomy" id="390850"/>
    <lineage>
        <taxon>Eukaryota</taxon>
        <taxon>Metazoa</taxon>
        <taxon>Ecdysozoa</taxon>
        <taxon>Nematoda</taxon>
        <taxon>Chromadorea</taxon>
        <taxon>Rhabditida</taxon>
        <taxon>Tylenchina</taxon>
        <taxon>Tylenchomorpha</taxon>
        <taxon>Tylenchoidea</taxon>
        <taxon>Meloidogynidae</taxon>
        <taxon>Meloidogyninae</taxon>
        <taxon>Meloidogyne</taxon>
    </lineage>
</organism>
<comment type="caution">
    <text evidence="1">The sequence shown here is derived from an EMBL/GenBank/DDBJ whole genome shotgun (WGS) entry which is preliminary data.</text>
</comment>
<sequence length="55" mass="6087">MSFSKRSEETPQSEAIFLTKEVMSTFSGARSITTLFDLDLISSASKIALFIILVK</sequence>
<dbReference type="Proteomes" id="UP000580250">
    <property type="component" value="Unassembled WGS sequence"/>
</dbReference>
<reference evidence="1 2" key="1">
    <citation type="submission" date="2020-08" db="EMBL/GenBank/DDBJ databases">
        <authorList>
            <person name="Koutsovoulos G."/>
            <person name="Danchin GJ E."/>
        </authorList>
    </citation>
    <scope>NUCLEOTIDE SEQUENCE [LARGE SCALE GENOMIC DNA]</scope>
</reference>
<accession>A0A6V7V3X4</accession>
<evidence type="ECO:0000313" key="1">
    <source>
        <dbReference type="EMBL" id="CAD2169690.1"/>
    </source>
</evidence>
<dbReference type="EMBL" id="CAJEWN010000156">
    <property type="protein sequence ID" value="CAD2169690.1"/>
    <property type="molecule type" value="Genomic_DNA"/>
</dbReference>
<name>A0A6V7V3X4_MELEN</name>
<protein>
    <submittedName>
        <fullName evidence="1">Uncharacterized protein</fullName>
    </submittedName>
</protein>
<proteinExistence type="predicted"/>
<dbReference type="AlphaFoldDB" id="A0A6V7V3X4"/>
<evidence type="ECO:0000313" key="2">
    <source>
        <dbReference type="Proteomes" id="UP000580250"/>
    </source>
</evidence>
<gene>
    <name evidence="1" type="ORF">MENT_LOCUS21041</name>
</gene>